<evidence type="ECO:0000256" key="1">
    <source>
        <dbReference type="SAM" id="MobiDB-lite"/>
    </source>
</evidence>
<feature type="compositionally biased region" description="Polar residues" evidence="1">
    <location>
        <begin position="54"/>
        <end position="71"/>
    </location>
</feature>
<dbReference type="PANTHER" id="PTHR37948">
    <property type="entry name" value="ZGC:113208"/>
    <property type="match status" value="1"/>
</dbReference>
<feature type="region of interest" description="Disordered" evidence="1">
    <location>
        <begin position="21"/>
        <end position="114"/>
    </location>
</feature>
<dbReference type="AlphaFoldDB" id="A0AAX6MCL7"/>
<sequence>MAGYEARRLENIKRNEALVKDLGLQNNVTSPSRGKQKIKDQIQSPAKRRRLYINSPTRSSARIANALSKQPATKDVQDESDSSNNRPRKGQAKKPSSDVATPKRSTPEREPSADVDALIEKWSSWTLSAPPPTRDVEGNYHFASHPQFTPNKSPEDIIREGSFGGTYWRPYYSRRLRTTITDDWKELPSEWTEGLDVAKYLTSETADPEVNKYGVICGQSIEQWEAHGWIMHEYDVRGWFQWYCRFWLGRRCPDDDRQVKRWKGCVGETGRFRKTLLKKYVENGIRSVADEGDDDQKGEVSPVVHQTCHHWAWEVRQEALDRFWAESK</sequence>
<dbReference type="EMBL" id="JBANMG010000008">
    <property type="protein sequence ID" value="KAK6949942.1"/>
    <property type="molecule type" value="Genomic_DNA"/>
</dbReference>
<name>A0AAX6MCL7_9PEZI</name>
<organism evidence="2 3">
    <name type="scientific">Daldinia eschscholtzii</name>
    <dbReference type="NCBI Taxonomy" id="292717"/>
    <lineage>
        <taxon>Eukaryota</taxon>
        <taxon>Fungi</taxon>
        <taxon>Dikarya</taxon>
        <taxon>Ascomycota</taxon>
        <taxon>Pezizomycotina</taxon>
        <taxon>Sordariomycetes</taxon>
        <taxon>Xylariomycetidae</taxon>
        <taxon>Xylariales</taxon>
        <taxon>Hypoxylaceae</taxon>
        <taxon>Daldinia</taxon>
    </lineage>
</organism>
<feature type="compositionally biased region" description="Polar residues" evidence="1">
    <location>
        <begin position="24"/>
        <end position="33"/>
    </location>
</feature>
<keyword evidence="3" id="KW-1185">Reference proteome</keyword>
<dbReference type="PANTHER" id="PTHR37948:SF1">
    <property type="entry name" value="BLL5189 PROTEIN"/>
    <property type="match status" value="1"/>
</dbReference>
<evidence type="ECO:0008006" key="4">
    <source>
        <dbReference type="Google" id="ProtNLM"/>
    </source>
</evidence>
<evidence type="ECO:0000313" key="3">
    <source>
        <dbReference type="Proteomes" id="UP001369815"/>
    </source>
</evidence>
<comment type="caution">
    <text evidence="2">The sequence shown here is derived from an EMBL/GenBank/DDBJ whole genome shotgun (WGS) entry which is preliminary data.</text>
</comment>
<evidence type="ECO:0000313" key="2">
    <source>
        <dbReference type="EMBL" id="KAK6949942.1"/>
    </source>
</evidence>
<gene>
    <name evidence="2" type="ORF">Daesc_008265</name>
</gene>
<reference evidence="2 3" key="1">
    <citation type="journal article" date="2024" name="Front Chem Biol">
        <title>Unveiling the potential of Daldinia eschscholtzii MFLUCC 19-0629 through bioactivity and bioinformatics studies for enhanced sustainable agriculture production.</title>
        <authorList>
            <person name="Brooks S."/>
            <person name="Weaver J.A."/>
            <person name="Klomchit A."/>
            <person name="Alharthi S.A."/>
            <person name="Onlamun T."/>
            <person name="Nurani R."/>
            <person name="Vong T.K."/>
            <person name="Alberti F."/>
            <person name="Greco C."/>
        </authorList>
    </citation>
    <scope>NUCLEOTIDE SEQUENCE [LARGE SCALE GENOMIC DNA]</scope>
    <source>
        <strain evidence="2">MFLUCC 19-0629</strain>
    </source>
</reference>
<protein>
    <recommendedName>
        <fullName evidence="4">Vegetatible incompatibility protein HET-E-1</fullName>
    </recommendedName>
</protein>
<dbReference type="Proteomes" id="UP001369815">
    <property type="component" value="Unassembled WGS sequence"/>
</dbReference>
<accession>A0AAX6MCL7</accession>
<proteinExistence type="predicted"/>